<evidence type="ECO:0000313" key="4">
    <source>
        <dbReference type="Proteomes" id="UP000029858"/>
    </source>
</evidence>
<feature type="compositionally biased region" description="Low complexity" evidence="1">
    <location>
        <begin position="307"/>
        <end position="323"/>
    </location>
</feature>
<name>A0A099GI89_9RHOB</name>
<proteinExistence type="predicted"/>
<dbReference type="Pfam" id="PF13365">
    <property type="entry name" value="Trypsin_2"/>
    <property type="match status" value="1"/>
</dbReference>
<feature type="compositionally biased region" description="Low complexity" evidence="1">
    <location>
        <begin position="284"/>
        <end position="299"/>
    </location>
</feature>
<accession>A0A099GI89</accession>
<evidence type="ECO:0000256" key="1">
    <source>
        <dbReference type="SAM" id="MobiDB-lite"/>
    </source>
</evidence>
<reference evidence="3 4" key="2">
    <citation type="submission" date="2014-10" db="EMBL/GenBank/DDBJ databases">
        <title>Paracoccus sanguinis sp. nov., isolated from clinical specimens of New York State patients.</title>
        <authorList>
            <person name="Mingle L.A."/>
            <person name="Cole J.A."/>
            <person name="Lapierre P."/>
            <person name="Musser K.A."/>
        </authorList>
    </citation>
    <scope>NUCLEOTIDE SEQUENCE [LARGE SCALE GENOMIC DNA]</scope>
    <source>
        <strain evidence="3 4">5503</strain>
    </source>
</reference>
<evidence type="ECO:0000313" key="3">
    <source>
        <dbReference type="EMBL" id="KGJ22510.1"/>
    </source>
</evidence>
<dbReference type="PANTHER" id="PTHR43019">
    <property type="entry name" value="SERINE ENDOPROTEASE DEGS"/>
    <property type="match status" value="1"/>
</dbReference>
<keyword evidence="2" id="KW-0732">Signal</keyword>
<protein>
    <recommendedName>
        <fullName evidence="5">Trypsin-like peptidase domain-containing protein</fullName>
    </recommendedName>
</protein>
<reference evidence="3 4" key="1">
    <citation type="submission" date="2014-09" db="EMBL/GenBank/DDBJ databases">
        <authorList>
            <person name="McGinnis J.M."/>
            <person name="Wolfgang W.J."/>
        </authorList>
    </citation>
    <scope>NUCLEOTIDE SEQUENCE [LARGE SCALE GENOMIC DNA]</scope>
    <source>
        <strain evidence="3 4">5503</strain>
    </source>
</reference>
<dbReference type="InterPro" id="IPR043504">
    <property type="entry name" value="Peptidase_S1_PA_chymotrypsin"/>
</dbReference>
<dbReference type="AlphaFoldDB" id="A0A099GI89"/>
<evidence type="ECO:0008006" key="5">
    <source>
        <dbReference type="Google" id="ProtNLM"/>
    </source>
</evidence>
<evidence type="ECO:0000256" key="2">
    <source>
        <dbReference type="SAM" id="SignalP"/>
    </source>
</evidence>
<dbReference type="InterPro" id="IPR009003">
    <property type="entry name" value="Peptidase_S1_PA"/>
</dbReference>
<feature type="signal peptide" evidence="2">
    <location>
        <begin position="1"/>
        <end position="19"/>
    </location>
</feature>
<dbReference type="Gene3D" id="2.40.10.10">
    <property type="entry name" value="Trypsin-like serine proteases"/>
    <property type="match status" value="2"/>
</dbReference>
<sequence length="527" mass="54380">MRFALICAACLGVAGPLHAYTADELVEEFDARQLTRQEKRTLQAAMAFTGTYTGLLDGAWGSGSQLALEATLATFGVTTPIPVWATLVYAASASEQMERDGWEMRYMPSLDMTIMVPAGRLRDGAPSDNFINFNHSASSLGYSLTFGDVAQAQRLHDYTLREAGPDEPYLLRRDNVAITAVTTRSGLHLYTRSDARDGGWATFMLSAEGPDEGILRAVSASIAKGRSDPLAFPPEGEIGTGFVSLAAVLAADPDKRQAQSRIEDDVRKAMTQPPALPAPGGSQATAPVTADAGAAAGSPAPGPGADPTPAQAAAAAPDAEPAAVRTSGSGTGFVVSPDGHVLTNAHVAADCARLAVEGKPATLLAADRDLDLALVRTDAPVETVASFAPNPAPLNSDVLVLGYPLAGILSGLNVTRGSVTSQRGLGGDSRVMQISAPVQPGNSGGPVVNGLGQVVGVVVSKLDAIVTASETGDIPQNVNFAIRGEIAKLFLSEQGVTPRTGAAGEPPAPEDLARQGAAYTRFITCEN</sequence>
<feature type="chain" id="PRO_5001955587" description="Trypsin-like peptidase domain-containing protein" evidence="2">
    <location>
        <begin position="20"/>
        <end position="527"/>
    </location>
</feature>
<dbReference type="Proteomes" id="UP000029858">
    <property type="component" value="Unassembled WGS sequence"/>
</dbReference>
<dbReference type="EMBL" id="JRKQ01000029">
    <property type="protein sequence ID" value="KGJ22510.1"/>
    <property type="molecule type" value="Genomic_DNA"/>
</dbReference>
<dbReference type="PANTHER" id="PTHR43019:SF23">
    <property type="entry name" value="PROTEASE DO-LIKE 5, CHLOROPLASTIC"/>
    <property type="match status" value="1"/>
</dbReference>
<comment type="caution">
    <text evidence="3">The sequence shown here is derived from an EMBL/GenBank/DDBJ whole genome shotgun (WGS) entry which is preliminary data.</text>
</comment>
<gene>
    <name evidence="3" type="ORF">IX56_07595</name>
</gene>
<dbReference type="SUPFAM" id="SSF50494">
    <property type="entry name" value="Trypsin-like serine proteases"/>
    <property type="match status" value="1"/>
</dbReference>
<dbReference type="RefSeq" id="WP_036708845.1">
    <property type="nucleotide sequence ID" value="NZ_JRKQ01000029.1"/>
</dbReference>
<feature type="region of interest" description="Disordered" evidence="1">
    <location>
        <begin position="271"/>
        <end position="330"/>
    </location>
</feature>
<organism evidence="3 4">
    <name type="scientific">Paracoccus sanguinis</name>
    <dbReference type="NCBI Taxonomy" id="1545044"/>
    <lineage>
        <taxon>Bacteria</taxon>
        <taxon>Pseudomonadati</taxon>
        <taxon>Pseudomonadota</taxon>
        <taxon>Alphaproteobacteria</taxon>
        <taxon>Rhodobacterales</taxon>
        <taxon>Paracoccaceae</taxon>
        <taxon>Paracoccus</taxon>
    </lineage>
</organism>